<evidence type="ECO:0000313" key="1">
    <source>
        <dbReference type="EMBL" id="RAL17641.1"/>
    </source>
</evidence>
<dbReference type="RefSeq" id="XP_025556795.1">
    <property type="nucleotide sequence ID" value="XM_025694433.1"/>
</dbReference>
<accession>A0A395IC85</accession>
<reference evidence="1 2" key="1">
    <citation type="submission" date="2018-02" db="EMBL/GenBank/DDBJ databases">
        <title>The genomes of Aspergillus section Nigri reveals drivers in fungal speciation.</title>
        <authorList>
            <consortium name="DOE Joint Genome Institute"/>
            <person name="Vesth T.C."/>
            <person name="Nybo J."/>
            <person name="Theobald S."/>
            <person name="Brandl J."/>
            <person name="Frisvad J.C."/>
            <person name="Nielsen K.F."/>
            <person name="Lyhne E.K."/>
            <person name="Kogle M.E."/>
            <person name="Kuo A."/>
            <person name="Riley R."/>
            <person name="Clum A."/>
            <person name="Nolan M."/>
            <person name="Lipzen A."/>
            <person name="Salamov A."/>
            <person name="Henrissat B."/>
            <person name="Wiebenga A."/>
            <person name="De vries R.P."/>
            <person name="Grigoriev I.V."/>
            <person name="Mortensen U.H."/>
            <person name="Andersen M.R."/>
            <person name="Baker S.E."/>
        </authorList>
    </citation>
    <scope>NUCLEOTIDE SEQUENCE [LARGE SCALE GENOMIC DNA]</scope>
    <source>
        <strain evidence="1 2">CBS 101889</strain>
    </source>
</reference>
<dbReference type="Proteomes" id="UP000248961">
    <property type="component" value="Unassembled WGS sequence"/>
</dbReference>
<name>A0A395IC85_ASPHC</name>
<organism evidence="1 2">
    <name type="scientific">Aspergillus homomorphus (strain CBS 101889)</name>
    <dbReference type="NCBI Taxonomy" id="1450537"/>
    <lineage>
        <taxon>Eukaryota</taxon>
        <taxon>Fungi</taxon>
        <taxon>Dikarya</taxon>
        <taxon>Ascomycota</taxon>
        <taxon>Pezizomycotina</taxon>
        <taxon>Eurotiomycetes</taxon>
        <taxon>Eurotiomycetidae</taxon>
        <taxon>Eurotiales</taxon>
        <taxon>Aspergillaceae</taxon>
        <taxon>Aspergillus</taxon>
        <taxon>Aspergillus subgen. Circumdati</taxon>
    </lineage>
</organism>
<sequence length="73" mass="8031">MVSWIMLLSACQYLLPNAALWATAFAITVAFLDYLDLQNTGPVRGPCLASLFPALTEFHVDLTGSPMIHTLDY</sequence>
<gene>
    <name evidence="1" type="ORF">BO97DRAFT_402173</name>
</gene>
<protein>
    <submittedName>
        <fullName evidence="1">Uncharacterized protein</fullName>
    </submittedName>
</protein>
<keyword evidence="2" id="KW-1185">Reference proteome</keyword>
<dbReference type="VEuPathDB" id="FungiDB:BO97DRAFT_402173"/>
<proteinExistence type="predicted"/>
<evidence type="ECO:0000313" key="2">
    <source>
        <dbReference type="Proteomes" id="UP000248961"/>
    </source>
</evidence>
<dbReference type="AlphaFoldDB" id="A0A395IC85"/>
<dbReference type="GeneID" id="37198722"/>
<dbReference type="EMBL" id="KZ824267">
    <property type="protein sequence ID" value="RAL17641.1"/>
    <property type="molecule type" value="Genomic_DNA"/>
</dbReference>